<dbReference type="AlphaFoldDB" id="A0A078AEC2"/>
<keyword evidence="2" id="KW-1185">Reference proteome</keyword>
<organism evidence="1 2">
    <name type="scientific">Stylonychia lemnae</name>
    <name type="common">Ciliate</name>
    <dbReference type="NCBI Taxonomy" id="5949"/>
    <lineage>
        <taxon>Eukaryota</taxon>
        <taxon>Sar</taxon>
        <taxon>Alveolata</taxon>
        <taxon>Ciliophora</taxon>
        <taxon>Intramacronucleata</taxon>
        <taxon>Spirotrichea</taxon>
        <taxon>Stichotrichia</taxon>
        <taxon>Sporadotrichida</taxon>
        <taxon>Oxytrichidae</taxon>
        <taxon>Stylonychinae</taxon>
        <taxon>Stylonychia</taxon>
    </lineage>
</organism>
<dbReference type="SUPFAM" id="SSF52047">
    <property type="entry name" value="RNI-like"/>
    <property type="match status" value="1"/>
</dbReference>
<proteinExistence type="predicted"/>
<evidence type="ECO:0000313" key="2">
    <source>
        <dbReference type="Proteomes" id="UP000039865"/>
    </source>
</evidence>
<dbReference type="Proteomes" id="UP000039865">
    <property type="component" value="Unassembled WGS sequence"/>
</dbReference>
<reference evidence="1 2" key="1">
    <citation type="submission" date="2014-06" db="EMBL/GenBank/DDBJ databases">
        <authorList>
            <person name="Swart Estienne"/>
        </authorList>
    </citation>
    <scope>NUCLEOTIDE SEQUENCE [LARGE SCALE GENOMIC DNA]</scope>
    <source>
        <strain evidence="1 2">130c</strain>
    </source>
</reference>
<dbReference type="EMBL" id="CCKQ01009089">
    <property type="protein sequence ID" value="CDW80550.1"/>
    <property type="molecule type" value="Genomic_DNA"/>
</dbReference>
<name>A0A078AEC2_STYLE</name>
<evidence type="ECO:0000313" key="1">
    <source>
        <dbReference type="EMBL" id="CDW80550.1"/>
    </source>
</evidence>
<accession>A0A078AEC2</accession>
<gene>
    <name evidence="1" type="primary">Contig17950.g19079</name>
    <name evidence="1" type="ORF">STYLEM_9552</name>
</gene>
<sequence>MDAKKYLWNLSKQSRIYLYQNLEPLKYQLQQFHRRGKFTLVEGASYLNLMMLTNFFSEIDIFYPQFQHFVAIEKFFEKMKNVKLRKLCLVGLSELDYSIRHNMDLEIMLQFFNMFKHDNLQIYLEQLHLSVERNIFRDESRLLSNLTSLTLGLSQVNFKVETIIIYPKQLKNLSLDYYYSPLHEKFLENLPINLEQLTFECPRVHNYQELGTKISNSNVHTLKIKATQININHLFKALKDKPLRRIDIYQSSFDFLEYHRDLQPLTLYLKGKQLESFTLLLSLEQSKKIMKLKNSITTELKMQPSFRNINVTNFFTKVIRKVFPKLERLSFRPIMKFEENWIQITKFSKSNPLQCLNLMGLDLSDYFSNIFEVIKSHSKTLTKLNLNSTKLNSSQQNEIVKLLAVHRIVKNLKISEITILRFDDLKRKIGQQDEIDLQNEYFTNIGKLVKLEKLTKFALNALKNRRQGLLIEQNVVISYEKYIYLAKNCPIHYFKLNVREQIELLTKVYQKDKIQ</sequence>
<dbReference type="InParanoid" id="A0A078AEC2"/>
<protein>
    <submittedName>
        <fullName evidence="1">Uncharacterized protein</fullName>
    </submittedName>
</protein>